<accession>A0AAV7UMG6</accession>
<evidence type="ECO:0000313" key="1">
    <source>
        <dbReference type="EMBL" id="KAJ1190188.1"/>
    </source>
</evidence>
<keyword evidence="2" id="KW-1185">Reference proteome</keyword>
<dbReference type="EMBL" id="JANPWB010000005">
    <property type="protein sequence ID" value="KAJ1190188.1"/>
    <property type="molecule type" value="Genomic_DNA"/>
</dbReference>
<evidence type="ECO:0000313" key="2">
    <source>
        <dbReference type="Proteomes" id="UP001066276"/>
    </source>
</evidence>
<protein>
    <submittedName>
        <fullName evidence="1">Uncharacterized protein</fullName>
    </submittedName>
</protein>
<dbReference type="Proteomes" id="UP001066276">
    <property type="component" value="Chromosome 3_1"/>
</dbReference>
<comment type="caution">
    <text evidence="1">The sequence shown here is derived from an EMBL/GenBank/DDBJ whole genome shotgun (WGS) entry which is preliminary data.</text>
</comment>
<proteinExistence type="predicted"/>
<organism evidence="1 2">
    <name type="scientific">Pleurodeles waltl</name>
    <name type="common">Iberian ribbed newt</name>
    <dbReference type="NCBI Taxonomy" id="8319"/>
    <lineage>
        <taxon>Eukaryota</taxon>
        <taxon>Metazoa</taxon>
        <taxon>Chordata</taxon>
        <taxon>Craniata</taxon>
        <taxon>Vertebrata</taxon>
        <taxon>Euteleostomi</taxon>
        <taxon>Amphibia</taxon>
        <taxon>Batrachia</taxon>
        <taxon>Caudata</taxon>
        <taxon>Salamandroidea</taxon>
        <taxon>Salamandridae</taxon>
        <taxon>Pleurodelinae</taxon>
        <taxon>Pleurodeles</taxon>
    </lineage>
</organism>
<name>A0AAV7UMG6_PLEWA</name>
<dbReference type="AlphaFoldDB" id="A0AAV7UMG6"/>
<reference evidence="1" key="1">
    <citation type="journal article" date="2022" name="bioRxiv">
        <title>Sequencing and chromosome-scale assembly of the giantPleurodeles waltlgenome.</title>
        <authorList>
            <person name="Brown T."/>
            <person name="Elewa A."/>
            <person name="Iarovenko S."/>
            <person name="Subramanian E."/>
            <person name="Araus A.J."/>
            <person name="Petzold A."/>
            <person name="Susuki M."/>
            <person name="Suzuki K.-i.T."/>
            <person name="Hayashi T."/>
            <person name="Toyoda A."/>
            <person name="Oliveira C."/>
            <person name="Osipova E."/>
            <person name="Leigh N.D."/>
            <person name="Simon A."/>
            <person name="Yun M.H."/>
        </authorList>
    </citation>
    <scope>NUCLEOTIDE SEQUENCE</scope>
    <source>
        <strain evidence="1">20211129_DDA</strain>
        <tissue evidence="1">Liver</tissue>
    </source>
</reference>
<gene>
    <name evidence="1" type="ORF">NDU88_006926</name>
</gene>
<sequence length="136" mass="13795">MLRGPATRFVSPVGRDAGLCGAGLTVSDDVGLKAFPGSVLAVWCRVRQRLGGRSPVGSEARRLGARRCVAAASAARPAVYIGRSLAAGGAHKAAALCQVLTCVTGLEHDAAAPGSRVRAGSSILLPVPFRTVCDSS</sequence>